<dbReference type="InterPro" id="IPR006052">
    <property type="entry name" value="TNF_dom"/>
</dbReference>
<dbReference type="PANTHER" id="PTHR15151:SF24">
    <property type="entry name" value="A PROLIFERATION-INDUCING LIGAND-LIKE PROTEIN-RELATED"/>
    <property type="match status" value="1"/>
</dbReference>
<dbReference type="PROSITE" id="PS00251">
    <property type="entry name" value="THD_1"/>
    <property type="match status" value="1"/>
</dbReference>
<feature type="region of interest" description="Disordered" evidence="7">
    <location>
        <begin position="1"/>
        <end position="43"/>
    </location>
</feature>
<dbReference type="Pfam" id="PF00229">
    <property type="entry name" value="TNF"/>
    <property type="match status" value="1"/>
</dbReference>
<name>A0A4C1SB66_EUMVA</name>
<dbReference type="InterPro" id="IPR008983">
    <property type="entry name" value="Tumour_necrosis_fac-like_dom"/>
</dbReference>
<dbReference type="GO" id="GO:0005164">
    <property type="term" value="F:tumor necrosis factor receptor binding"/>
    <property type="evidence" value="ECO:0007669"/>
    <property type="project" value="InterPro"/>
</dbReference>
<evidence type="ECO:0000256" key="1">
    <source>
        <dbReference type="ARBA" id="ARBA00004613"/>
    </source>
</evidence>
<keyword evidence="5" id="KW-1015">Disulfide bond</keyword>
<comment type="similarity">
    <text evidence="2">Belongs to the tumor necrosis factor family.</text>
</comment>
<keyword evidence="4" id="KW-0964">Secreted</keyword>
<evidence type="ECO:0000256" key="2">
    <source>
        <dbReference type="ARBA" id="ARBA00008670"/>
    </source>
</evidence>
<comment type="subcellular location">
    <subcellularLocation>
        <location evidence="1">Secreted</location>
    </subcellularLocation>
</comment>
<accession>A0A4C1SB66</accession>
<dbReference type="STRING" id="151549.A0A4C1SB66"/>
<dbReference type="PROSITE" id="PS50049">
    <property type="entry name" value="THD_2"/>
    <property type="match status" value="1"/>
</dbReference>
<reference evidence="9 10" key="1">
    <citation type="journal article" date="2019" name="Commun. Biol.">
        <title>The bagworm genome reveals a unique fibroin gene that provides high tensile strength.</title>
        <authorList>
            <person name="Kono N."/>
            <person name="Nakamura H."/>
            <person name="Ohtoshi R."/>
            <person name="Tomita M."/>
            <person name="Numata K."/>
            <person name="Arakawa K."/>
        </authorList>
    </citation>
    <scope>NUCLEOTIDE SEQUENCE [LARGE SCALE GENOMIC DNA]</scope>
</reference>
<evidence type="ECO:0000256" key="6">
    <source>
        <dbReference type="ARBA" id="ARBA00023180"/>
    </source>
</evidence>
<dbReference type="EMBL" id="BGZK01000002">
    <property type="protein sequence ID" value="GBO99341.1"/>
    <property type="molecule type" value="Genomic_DNA"/>
</dbReference>
<dbReference type="Proteomes" id="UP000299102">
    <property type="component" value="Unassembled WGS sequence"/>
</dbReference>
<sequence>MHQNCQNVKKYESKEAEIGEEDEGRRLSPAPRTPRNTDEEGGRRPFVAAHFHGNTSHLTLGVDAHYHGNGLVRTPHEEVHSVWWPAAWTAAAPRPRPTLSGRGRVLVHRSGVYLVYVQVYYFDAHDTVGWVLHRTNAEREGRDALLQCTHAAPSVDHEEKPNSCFSAAALLLHAGDRLAVRNTGGERHAIMNSEKSFIGLVQLADADDPEAVEL</sequence>
<organism evidence="9 10">
    <name type="scientific">Eumeta variegata</name>
    <name type="common">Bagworm moth</name>
    <name type="synonym">Eumeta japonica</name>
    <dbReference type="NCBI Taxonomy" id="151549"/>
    <lineage>
        <taxon>Eukaryota</taxon>
        <taxon>Metazoa</taxon>
        <taxon>Ecdysozoa</taxon>
        <taxon>Arthropoda</taxon>
        <taxon>Hexapoda</taxon>
        <taxon>Insecta</taxon>
        <taxon>Pterygota</taxon>
        <taxon>Neoptera</taxon>
        <taxon>Endopterygota</taxon>
        <taxon>Lepidoptera</taxon>
        <taxon>Glossata</taxon>
        <taxon>Ditrysia</taxon>
        <taxon>Tineoidea</taxon>
        <taxon>Psychidae</taxon>
        <taxon>Oiketicinae</taxon>
        <taxon>Eumeta</taxon>
    </lineage>
</organism>
<dbReference type="InterPro" id="IPR051748">
    <property type="entry name" value="TNF_Ligand_Superfamily"/>
</dbReference>
<dbReference type="GO" id="GO:0005125">
    <property type="term" value="F:cytokine activity"/>
    <property type="evidence" value="ECO:0007669"/>
    <property type="project" value="UniProtKB-KW"/>
</dbReference>
<gene>
    <name evidence="9" type="primary">Tnfsf13</name>
    <name evidence="9" type="ORF">EVAR_579_1</name>
</gene>
<evidence type="ECO:0000259" key="8">
    <source>
        <dbReference type="PROSITE" id="PS50049"/>
    </source>
</evidence>
<keyword evidence="6" id="KW-0325">Glycoprotein</keyword>
<proteinExistence type="inferred from homology"/>
<keyword evidence="3" id="KW-0202">Cytokine</keyword>
<dbReference type="OrthoDB" id="6159739at2759"/>
<dbReference type="GO" id="GO:0016020">
    <property type="term" value="C:membrane"/>
    <property type="evidence" value="ECO:0007669"/>
    <property type="project" value="InterPro"/>
</dbReference>
<dbReference type="Gene3D" id="2.60.120.40">
    <property type="match status" value="1"/>
</dbReference>
<evidence type="ECO:0000256" key="7">
    <source>
        <dbReference type="SAM" id="MobiDB-lite"/>
    </source>
</evidence>
<dbReference type="InterPro" id="IPR021184">
    <property type="entry name" value="TNF_CS"/>
</dbReference>
<dbReference type="PANTHER" id="PTHR15151">
    <property type="entry name" value="PROTEIN EIGER"/>
    <property type="match status" value="1"/>
</dbReference>
<evidence type="ECO:0000256" key="5">
    <source>
        <dbReference type="ARBA" id="ARBA00023157"/>
    </source>
</evidence>
<dbReference type="GO" id="GO:0006955">
    <property type="term" value="P:immune response"/>
    <property type="evidence" value="ECO:0007669"/>
    <property type="project" value="InterPro"/>
</dbReference>
<keyword evidence="10" id="KW-1185">Reference proteome</keyword>
<dbReference type="AlphaFoldDB" id="A0A4C1SB66"/>
<dbReference type="GO" id="GO:0005615">
    <property type="term" value="C:extracellular space"/>
    <property type="evidence" value="ECO:0007669"/>
    <property type="project" value="UniProtKB-KW"/>
</dbReference>
<evidence type="ECO:0000256" key="3">
    <source>
        <dbReference type="ARBA" id="ARBA00022514"/>
    </source>
</evidence>
<protein>
    <submittedName>
        <fullName evidence="9">Tumor necrosis factor ligand superfamily member 13</fullName>
    </submittedName>
</protein>
<dbReference type="SUPFAM" id="SSF49842">
    <property type="entry name" value="TNF-like"/>
    <property type="match status" value="1"/>
</dbReference>
<evidence type="ECO:0000256" key="4">
    <source>
        <dbReference type="ARBA" id="ARBA00022525"/>
    </source>
</evidence>
<evidence type="ECO:0000313" key="10">
    <source>
        <dbReference type="Proteomes" id="UP000299102"/>
    </source>
</evidence>
<comment type="caution">
    <text evidence="9">The sequence shown here is derived from an EMBL/GenBank/DDBJ whole genome shotgun (WGS) entry which is preliminary data.</text>
</comment>
<feature type="domain" description="THD" evidence="8">
    <location>
        <begin position="47"/>
        <end position="203"/>
    </location>
</feature>
<evidence type="ECO:0000313" key="9">
    <source>
        <dbReference type="EMBL" id="GBO99341.1"/>
    </source>
</evidence>